<evidence type="ECO:0000313" key="2">
    <source>
        <dbReference type="Proteomes" id="UP001562065"/>
    </source>
</evidence>
<accession>A0ABV4AFF3</accession>
<dbReference type="Proteomes" id="UP001562065">
    <property type="component" value="Unassembled WGS sequence"/>
</dbReference>
<proteinExistence type="predicted"/>
<name>A0ABV4AFF3_9GAMM</name>
<organism evidence="1 2">
    <name type="scientific">Isoalcanivorax beigongshangi</name>
    <dbReference type="NCBI Taxonomy" id="3238810"/>
    <lineage>
        <taxon>Bacteria</taxon>
        <taxon>Pseudomonadati</taxon>
        <taxon>Pseudomonadota</taxon>
        <taxon>Gammaproteobacteria</taxon>
        <taxon>Oceanospirillales</taxon>
        <taxon>Alcanivoracaceae</taxon>
        <taxon>Isoalcanivorax</taxon>
    </lineage>
</organism>
<evidence type="ECO:0000313" key="1">
    <source>
        <dbReference type="EMBL" id="MEY1661562.1"/>
    </source>
</evidence>
<dbReference type="RefSeq" id="WP_369454814.1">
    <property type="nucleotide sequence ID" value="NZ_JBGCUO010000001.1"/>
</dbReference>
<reference evidence="1 2" key="1">
    <citation type="submission" date="2024-07" db="EMBL/GenBank/DDBJ databases">
        <authorList>
            <person name="Ren Q."/>
        </authorList>
    </citation>
    <scope>NUCLEOTIDE SEQUENCE [LARGE SCALE GENOMIC DNA]</scope>
    <source>
        <strain evidence="1 2">REN37</strain>
    </source>
</reference>
<sequence>MTNFTTAQANWELRNLTPPEAPAAFLDTREGQRWLEDSISDLCAGEDVTWRHHCGRKAGVTFEQLFHEAETDCGKGAELVSEIARQWTTRREVSASLEKRWHECLANEARALLSPLADDYAAYLLAEEQFERQMELKA</sequence>
<gene>
    <name evidence="1" type="ORF">AB5I84_05285</name>
</gene>
<protein>
    <submittedName>
        <fullName evidence="1">Uncharacterized protein</fullName>
    </submittedName>
</protein>
<comment type="caution">
    <text evidence="1">The sequence shown here is derived from an EMBL/GenBank/DDBJ whole genome shotgun (WGS) entry which is preliminary data.</text>
</comment>
<keyword evidence="2" id="KW-1185">Reference proteome</keyword>
<dbReference type="EMBL" id="JBGCUO010000001">
    <property type="protein sequence ID" value="MEY1661562.1"/>
    <property type="molecule type" value="Genomic_DNA"/>
</dbReference>